<dbReference type="EMBL" id="LO017727">
    <property type="protein sequence ID" value="CRH05109.1"/>
    <property type="molecule type" value="Genomic_DNA"/>
</dbReference>
<feature type="domain" description="Hemerythrin-like" evidence="1">
    <location>
        <begin position="84"/>
        <end position="205"/>
    </location>
</feature>
<name>A0A1S7LGC9_MAGMO</name>
<dbReference type="AlphaFoldDB" id="A0A1S7LGC9"/>
<dbReference type="Pfam" id="PF01814">
    <property type="entry name" value="Hemerythrin"/>
    <property type="match status" value="1"/>
</dbReference>
<dbReference type="PANTHER" id="PTHR39966">
    <property type="entry name" value="BLL2471 PROTEIN-RELATED"/>
    <property type="match status" value="1"/>
</dbReference>
<accession>A0A1S7LGC9</accession>
<dbReference type="GO" id="GO:0005886">
    <property type="term" value="C:plasma membrane"/>
    <property type="evidence" value="ECO:0007669"/>
    <property type="project" value="TreeGrafter"/>
</dbReference>
<protein>
    <recommendedName>
        <fullName evidence="1">Hemerythrin-like domain-containing protein</fullName>
    </recommendedName>
</protein>
<evidence type="ECO:0000313" key="2">
    <source>
        <dbReference type="EMBL" id="CRH05109.1"/>
    </source>
</evidence>
<dbReference type="Gene3D" id="1.20.120.520">
    <property type="entry name" value="nmb1532 protein domain like"/>
    <property type="match status" value="1"/>
</dbReference>
<dbReference type="InterPro" id="IPR012312">
    <property type="entry name" value="Hemerythrin-like"/>
</dbReference>
<gene>
    <name evidence="2" type="ORF">MAGMO_0910</name>
</gene>
<reference evidence="2" key="1">
    <citation type="submission" date="2015-04" db="EMBL/GenBank/DDBJ databases">
        <authorList>
            <person name="Syromyatnikov M.Y."/>
            <person name="Popov V.N."/>
        </authorList>
    </citation>
    <scope>NUCLEOTIDE SEQUENCE</scope>
    <source>
        <strain evidence="2">MO-1</strain>
    </source>
</reference>
<organism evidence="2">
    <name type="scientific">Magnetococcus massalia (strain MO-1)</name>
    <dbReference type="NCBI Taxonomy" id="451514"/>
    <lineage>
        <taxon>Bacteria</taxon>
        <taxon>Pseudomonadati</taxon>
        <taxon>Pseudomonadota</taxon>
        <taxon>Magnetococcia</taxon>
        <taxon>Magnetococcales</taxon>
        <taxon>Magnetococcaceae</taxon>
        <taxon>Magnetococcus</taxon>
    </lineage>
</organism>
<proteinExistence type="predicted"/>
<sequence>MQLMEWNDGGVEEQVTALRNALEALADGESLELIGSGSSQEMITTLQAQRWGYYDCYPLPAQSGWRLQIFNHAAPEQPRRVVGFFTFDHRRCDQLFADMEIAAKEGSTPEAKGLFNAFEMGMQFHFKMEEEVLFPTFESRAGMPPNQGPTMVMRMEHQQMRGLLQQMREAADKDDLAQLASVGGTLLFLMQQHNMKEEQMLYPACDAHLGPVVDEVLQRAQGLLARIFHEG</sequence>
<evidence type="ECO:0000259" key="1">
    <source>
        <dbReference type="Pfam" id="PF01814"/>
    </source>
</evidence>
<dbReference type="PANTHER" id="PTHR39966:SF3">
    <property type="entry name" value="DUF438 DOMAIN-CONTAINING PROTEIN"/>
    <property type="match status" value="1"/>
</dbReference>